<evidence type="ECO:0000256" key="2">
    <source>
        <dbReference type="SAM" id="SignalP"/>
    </source>
</evidence>
<feature type="chain" id="PRO_5003264613" description="YHYH domain-containing protein" evidence="2">
    <location>
        <begin position="17"/>
        <end position="683"/>
    </location>
</feature>
<organism evidence="5">
    <name type="scientific">Aureococcus anophagefferens</name>
    <name type="common">Harmful bloom alga</name>
    <dbReference type="NCBI Taxonomy" id="44056"/>
    <lineage>
        <taxon>Eukaryota</taxon>
        <taxon>Sar</taxon>
        <taxon>Stramenopiles</taxon>
        <taxon>Ochrophyta</taxon>
        <taxon>Pelagophyceae</taxon>
        <taxon>Pelagomonadales</taxon>
        <taxon>Pelagomonadaceae</taxon>
        <taxon>Aureococcus</taxon>
    </lineage>
</organism>
<dbReference type="InParanoid" id="F0YFY6"/>
<feature type="transmembrane region" description="Helical" evidence="1">
    <location>
        <begin position="504"/>
        <end position="523"/>
    </location>
</feature>
<gene>
    <name evidence="4" type="ORF">AURANDRAFT_65989</name>
</gene>
<accession>F0YFY6</accession>
<evidence type="ECO:0000256" key="1">
    <source>
        <dbReference type="SAM" id="Phobius"/>
    </source>
</evidence>
<dbReference type="OrthoDB" id="536979at2759"/>
<keyword evidence="1" id="KW-1133">Transmembrane helix</keyword>
<keyword evidence="2" id="KW-0732">Signal</keyword>
<dbReference type="eggNOG" id="ENOG502SBB2">
    <property type="taxonomic scope" value="Eukaryota"/>
</dbReference>
<dbReference type="GeneID" id="20225593"/>
<protein>
    <recommendedName>
        <fullName evidence="3">YHYH domain-containing protein</fullName>
    </recommendedName>
</protein>
<feature type="domain" description="YHYH" evidence="3">
    <location>
        <begin position="66"/>
        <end position="193"/>
    </location>
</feature>
<feature type="signal peptide" evidence="2">
    <location>
        <begin position="1"/>
        <end position="16"/>
    </location>
</feature>
<reference evidence="4 5" key="1">
    <citation type="journal article" date="2011" name="Proc. Natl. Acad. Sci. U.S.A.">
        <title>Niche of harmful alga Aureococcus anophagefferens revealed through ecogenomics.</title>
        <authorList>
            <person name="Gobler C.J."/>
            <person name="Berry D.L."/>
            <person name="Dyhrman S.T."/>
            <person name="Wilhelm S.W."/>
            <person name="Salamov A."/>
            <person name="Lobanov A.V."/>
            <person name="Zhang Y."/>
            <person name="Collier J.L."/>
            <person name="Wurch L.L."/>
            <person name="Kustka A.B."/>
            <person name="Dill B.D."/>
            <person name="Shah M."/>
            <person name="VerBerkmoes N.C."/>
            <person name="Kuo A."/>
            <person name="Terry A."/>
            <person name="Pangilinan J."/>
            <person name="Lindquist E.A."/>
            <person name="Lucas S."/>
            <person name="Paulsen I.T."/>
            <person name="Hattenrath-Lehmann T.K."/>
            <person name="Talmage S.C."/>
            <person name="Walker E.A."/>
            <person name="Koch F."/>
            <person name="Burson A.M."/>
            <person name="Marcoval M.A."/>
            <person name="Tang Y.Z."/>
            <person name="Lecleir G.R."/>
            <person name="Coyne K.J."/>
            <person name="Berg G.M."/>
            <person name="Bertrand E.M."/>
            <person name="Saito M.A."/>
            <person name="Gladyshev V.N."/>
            <person name="Grigoriev I.V."/>
        </authorList>
    </citation>
    <scope>NUCLEOTIDE SEQUENCE [LARGE SCALE GENOMIC DNA]</scope>
    <source>
        <strain evidence="5">CCMP 1984</strain>
    </source>
</reference>
<dbReference type="Pfam" id="PF14240">
    <property type="entry name" value="YHYH"/>
    <property type="match status" value="1"/>
</dbReference>
<name>F0YFY6_AURAN</name>
<evidence type="ECO:0000313" key="4">
    <source>
        <dbReference type="EMBL" id="EGB06010.1"/>
    </source>
</evidence>
<proteinExistence type="predicted"/>
<dbReference type="Proteomes" id="UP000002729">
    <property type="component" value="Unassembled WGS sequence"/>
</dbReference>
<dbReference type="InterPro" id="IPR025924">
    <property type="entry name" value="YHYH_dom"/>
</dbReference>
<dbReference type="EMBL" id="GL833137">
    <property type="protein sequence ID" value="EGB06010.1"/>
    <property type="molecule type" value="Genomic_DNA"/>
</dbReference>
<evidence type="ECO:0000259" key="3">
    <source>
        <dbReference type="Pfam" id="PF14240"/>
    </source>
</evidence>
<dbReference type="KEGG" id="aaf:AURANDRAFT_65989"/>
<keyword evidence="1" id="KW-0472">Membrane</keyword>
<dbReference type="RefSeq" id="XP_009039267.1">
    <property type="nucleotide sequence ID" value="XM_009041019.1"/>
</dbReference>
<dbReference type="AlphaFoldDB" id="F0YFY6"/>
<sequence>MLLTIFLALAPRAALAVTCDACGESATYTETLSWMNGYCSGKDIRGCGGNYGEGTETKADVLDLEFDVPAIPVIASTVEDFECSMGAIGIALNGVQFYGGAVERTDDDDPGCELLDVSSTRGEWMGFDFCSGHTGGANGFNPYHYHFPPSCLLDQAGARARGANHRETTSVSHSPQIGWALDGFPVYGPRGANGTEMEHAANGCVGSHCLDFCSGREEALPGVDDFLYRYYVTGPTSDLYSLPSDPKPPASDYPFTFRCYRGCVWSDLVSETNRCTRGSAGVADDYVPRKAVGYTDKYVSAEATAYWYAQNGDDAMAPLCASEPTAAPTTATWAPTTEAHLKICATETAGQRGTCEAAGGVCYTAEAHCVGDGGAFLANRCGADCGCCVKQPSPAPTPAPTPAPSPAPTTAAPSIDPACPLVADAQASRCADRGGECYASNHTCEAGRGGVFLANLCGDGAADADEPCGCCVRMPSAAPTWARAAASAALADDEDPGTAGFNSLYVILVLTFMSLVIFSLAAVGKFQYDKLKALEHKTERHRMSTRTRTEMVICAHSAEAAALGVGVGEASGGAAARRAAVTLWRCAREGLSFEAQRACRFLHAHGVPVSYVLLAATEAGARAVVGASLRASADMAPLEALRANAAFVWREATRRPDLWSPPEATARRVDATCLALARKAAAH</sequence>
<keyword evidence="1" id="KW-0812">Transmembrane</keyword>
<evidence type="ECO:0000313" key="5">
    <source>
        <dbReference type="Proteomes" id="UP000002729"/>
    </source>
</evidence>
<keyword evidence="5" id="KW-1185">Reference proteome</keyword>